<gene>
    <name evidence="3" type="ORF">QM480_03855</name>
</gene>
<dbReference type="Pfam" id="PF02836">
    <property type="entry name" value="Glyco_hydro_2_C"/>
    <property type="match status" value="1"/>
</dbReference>
<dbReference type="InterPro" id="IPR017853">
    <property type="entry name" value="GH"/>
</dbReference>
<keyword evidence="1" id="KW-0732">Signal</keyword>
<evidence type="ECO:0000256" key="1">
    <source>
        <dbReference type="SAM" id="SignalP"/>
    </source>
</evidence>
<dbReference type="Proteomes" id="UP001236569">
    <property type="component" value="Unassembled WGS sequence"/>
</dbReference>
<dbReference type="GO" id="GO:0016787">
    <property type="term" value="F:hydrolase activity"/>
    <property type="evidence" value="ECO:0007669"/>
    <property type="project" value="UniProtKB-KW"/>
</dbReference>
<accession>A0ABT6YIM8</accession>
<sequence>MHQKIKLLALLVLLTFSKSFAQKWTAEKANEWYAKQGTLVGANFIPSTAINQLEMWQADTFDPTTIDRELGWAESIGMNVMRVYLHDLVYQENKDGFLKRMDDFLKIADKHHIKILFVFFDSCWNDDPKLGKQPDPKPGIHNSGWARSPGTKVLFDSRKWGRLEEYVKGTLTHFANDPRVLAWDLFNEPSNSGYMDACLPLLKKTFEWALEVRPSQPVTAAVWNNHELSNQIMFENSDIITFHNYHDAQNLENEIKRLQKYGRPLICSEYMARRDNSFFQTCLPVFKKYKVGAINWGLVAGKTNTIYAWSQPMPDGSEPKIWFHDIFRKDGSVYSKEEIDAIKAHVK</sequence>
<dbReference type="RefSeq" id="WP_283368741.1">
    <property type="nucleotide sequence ID" value="NZ_JASHID010000002.1"/>
</dbReference>
<keyword evidence="3" id="KW-0378">Hydrolase</keyword>
<proteinExistence type="predicted"/>
<dbReference type="Gene3D" id="3.20.20.80">
    <property type="entry name" value="Glycosidases"/>
    <property type="match status" value="1"/>
</dbReference>
<evidence type="ECO:0000259" key="2">
    <source>
        <dbReference type="Pfam" id="PF02836"/>
    </source>
</evidence>
<name>A0ABT6YIM8_9BACT</name>
<feature type="domain" description="Glycoside hydrolase family 2 catalytic" evidence="2">
    <location>
        <begin position="165"/>
        <end position="290"/>
    </location>
</feature>
<feature type="signal peptide" evidence="1">
    <location>
        <begin position="1"/>
        <end position="21"/>
    </location>
</feature>
<dbReference type="SUPFAM" id="SSF51445">
    <property type="entry name" value="(Trans)glycosidases"/>
    <property type="match status" value="1"/>
</dbReference>
<protein>
    <submittedName>
        <fullName evidence="3">Glycoside hydrolase family 2 TIM barrel-domain containing protein</fullName>
    </submittedName>
</protein>
<organism evidence="3 4">
    <name type="scientific">Flectobacillus longus</name>
    <dbReference type="NCBI Taxonomy" id="2984207"/>
    <lineage>
        <taxon>Bacteria</taxon>
        <taxon>Pseudomonadati</taxon>
        <taxon>Bacteroidota</taxon>
        <taxon>Cytophagia</taxon>
        <taxon>Cytophagales</taxon>
        <taxon>Flectobacillaceae</taxon>
        <taxon>Flectobacillus</taxon>
    </lineage>
</organism>
<keyword evidence="4" id="KW-1185">Reference proteome</keyword>
<evidence type="ECO:0000313" key="3">
    <source>
        <dbReference type="EMBL" id="MDI9863444.1"/>
    </source>
</evidence>
<feature type="chain" id="PRO_5047256417" evidence="1">
    <location>
        <begin position="22"/>
        <end position="347"/>
    </location>
</feature>
<reference evidence="3 4" key="1">
    <citation type="submission" date="2023-05" db="EMBL/GenBank/DDBJ databases">
        <title>Novel species of genus Flectobacillus isolated from stream in China.</title>
        <authorList>
            <person name="Lu H."/>
        </authorList>
    </citation>
    <scope>NUCLEOTIDE SEQUENCE [LARGE SCALE GENOMIC DNA]</scope>
    <source>
        <strain evidence="3 4">DC10W</strain>
    </source>
</reference>
<dbReference type="EMBL" id="JASHID010000002">
    <property type="protein sequence ID" value="MDI9863444.1"/>
    <property type="molecule type" value="Genomic_DNA"/>
</dbReference>
<evidence type="ECO:0000313" key="4">
    <source>
        <dbReference type="Proteomes" id="UP001236569"/>
    </source>
</evidence>
<dbReference type="InterPro" id="IPR006103">
    <property type="entry name" value="Glyco_hydro_2_cat"/>
</dbReference>
<comment type="caution">
    <text evidence="3">The sequence shown here is derived from an EMBL/GenBank/DDBJ whole genome shotgun (WGS) entry which is preliminary data.</text>
</comment>